<feature type="domain" description="26S proteasome non-ATPase regulatory subunit 1/RPN2 N-terminal" evidence="6">
    <location>
        <begin position="47"/>
        <end position="330"/>
    </location>
</feature>
<gene>
    <name evidence="7" type="ORF">DdX_01975</name>
</gene>
<comment type="subunit">
    <text evidence="5">Component of the 19S proteasome regulatory particle complex. The 26S proteasome consists of a 20S core particle (CP) and two 19S regulatory subunits (RP).</text>
</comment>
<dbReference type="PIRSF" id="PIRSF015947">
    <property type="entry name" value="26S_Psome_Rpn2"/>
    <property type="match status" value="1"/>
</dbReference>
<comment type="function">
    <text evidence="5">Component of the 26S proteasome, a multiprotein complex involved in the ATP-dependent degradation of ubiquitinated proteins. This complex plays a key role in the maintenance of protein homeostasis by removing misfolded or damaged proteins, which could impair cellular functions, and by removing proteins whose functions are no longer required. Therefore, the proteasome participates in numerous cellular processes, including cell cycle progression, apoptosis, or DNA damage repair.</text>
</comment>
<dbReference type="PANTHER" id="PTHR10943:SF2">
    <property type="entry name" value="26S PROTEASOME NON-ATPASE REGULATORY SUBUNIT 1"/>
    <property type="match status" value="1"/>
</dbReference>
<dbReference type="Pfam" id="PF21505">
    <property type="entry name" value="RPN2_N"/>
    <property type="match status" value="1"/>
</dbReference>
<dbReference type="GO" id="GO:0008540">
    <property type="term" value="C:proteasome regulatory particle, base subcomplex"/>
    <property type="evidence" value="ECO:0007669"/>
    <property type="project" value="UniProtKB-UniRule"/>
</dbReference>
<proteinExistence type="inferred from homology"/>
<dbReference type="GO" id="GO:0030234">
    <property type="term" value="F:enzyme regulator activity"/>
    <property type="evidence" value="ECO:0007669"/>
    <property type="project" value="UniProtKB-UniRule"/>
</dbReference>
<dbReference type="Proteomes" id="UP001201812">
    <property type="component" value="Unassembled WGS sequence"/>
</dbReference>
<dbReference type="Gene3D" id="1.25.10.10">
    <property type="entry name" value="Leucine-rich Repeat Variant"/>
    <property type="match status" value="1"/>
</dbReference>
<keyword evidence="3" id="KW-0677">Repeat</keyword>
<sequence>MTLYLLNQWKKSSKGMLDATPFTLALANKDNKAEEHSMIIEAFNDWEVLTPTWFQVADALEDIKSLAIKKDFPARESAWLLASKIEYCLRNYETAMQYALNAANEFSLDAYQPAPSALLSIGAQDEMYVNKIIEQAIDSYKRSRTSQNAETENQQLEYLIDRVFERSLQARDFSSVIGLALETFRLDVIKRAMEGHSAGNDKVKLLTGTIARLQDIQLHAVFHDSVLDTIVTLLTEVDEADYITILQSLVKLEKAVEVAQLFGRVAQREEVLLYQLSFHLYDCAPQQFVAKVSESLKSSTDPVKQEILDKLHRILNGSETTRLMYHQFLVKCDHTDIPVIGKIKDSVRTACTHNATLITNGIMHMGTTSDVFLRNHLPWISNATNWNKFNAVASLGLIHKGNEANAKKVLEPYLPKEGEQDAYRFKEGGALYAYGLIHGNHPGVDEAIQFLMEQLSANTTVAIRHGASLGLGLAACGTHNETVYQKLCDTLYLDEAVTGEAAATAMGLVMAGSMHPTAFKEMKQFMQDTTHDKIQRGLRTGIAMLAYGKREKADPWINELLEAKSNVVLRQAGVWMMAMAYAGSGRPNIVNRLLAKIASDPNQDIKRFATIAIGFVLCNDPEQCLSYAGMLIEHFNGHIRYGAAIAVGIACAGTGYKEAIALLEPLLAAKENFVRQGALLALSFVMIQQNVPTCAKVGDFRETVMKMITEKGEDSITKFGAIIAQGILDAGGRNVTLSLQRNGQTDMSSVLGMLVFLQYWYWHSFTHFISMTLHPTCLIGLNKDLQVTSPFYNLLIMSTMISYP</sequence>
<dbReference type="Pfam" id="PF13646">
    <property type="entry name" value="HEAT_2"/>
    <property type="match status" value="1"/>
</dbReference>
<evidence type="ECO:0000256" key="2">
    <source>
        <dbReference type="ARBA" id="ARBA00014929"/>
    </source>
</evidence>
<dbReference type="AlphaFoldDB" id="A0AAD4NA65"/>
<dbReference type="InterPro" id="IPR016024">
    <property type="entry name" value="ARM-type_fold"/>
</dbReference>
<dbReference type="SUPFAM" id="SSF48371">
    <property type="entry name" value="ARM repeat"/>
    <property type="match status" value="1"/>
</dbReference>
<dbReference type="InterPro" id="IPR016642">
    <property type="entry name" value="26S_Psome_Rpn2"/>
</dbReference>
<dbReference type="GO" id="GO:0043161">
    <property type="term" value="P:proteasome-mediated ubiquitin-dependent protein catabolic process"/>
    <property type="evidence" value="ECO:0007669"/>
    <property type="project" value="TreeGrafter"/>
</dbReference>
<dbReference type="GO" id="GO:0034515">
    <property type="term" value="C:proteasome storage granule"/>
    <property type="evidence" value="ECO:0007669"/>
    <property type="project" value="TreeGrafter"/>
</dbReference>
<protein>
    <recommendedName>
        <fullName evidence="2 5">26S proteasome non-ATPase regulatory subunit 1</fullName>
    </recommendedName>
</protein>
<name>A0AAD4NA65_9BILA</name>
<dbReference type="InterPro" id="IPR048570">
    <property type="entry name" value="PSMD1_RPN2_N"/>
</dbReference>
<comment type="caution">
    <text evidence="7">The sequence shown here is derived from an EMBL/GenBank/DDBJ whole genome shotgun (WGS) entry which is preliminary data.</text>
</comment>
<comment type="similarity">
    <text evidence="1 5">Belongs to the proteasome subunit S1 family.</text>
</comment>
<organism evidence="7 8">
    <name type="scientific">Ditylenchus destructor</name>
    <dbReference type="NCBI Taxonomy" id="166010"/>
    <lineage>
        <taxon>Eukaryota</taxon>
        <taxon>Metazoa</taxon>
        <taxon>Ecdysozoa</taxon>
        <taxon>Nematoda</taxon>
        <taxon>Chromadorea</taxon>
        <taxon>Rhabditida</taxon>
        <taxon>Tylenchina</taxon>
        <taxon>Tylenchomorpha</taxon>
        <taxon>Sphaerularioidea</taxon>
        <taxon>Anguinidae</taxon>
        <taxon>Anguininae</taxon>
        <taxon>Ditylenchus</taxon>
    </lineage>
</organism>
<reference evidence="7" key="1">
    <citation type="submission" date="2022-01" db="EMBL/GenBank/DDBJ databases">
        <title>Genome Sequence Resource for Two Populations of Ditylenchus destructor, the Migratory Endoparasitic Phytonematode.</title>
        <authorList>
            <person name="Zhang H."/>
            <person name="Lin R."/>
            <person name="Xie B."/>
        </authorList>
    </citation>
    <scope>NUCLEOTIDE SEQUENCE</scope>
    <source>
        <strain evidence="7">BazhouSP</strain>
    </source>
</reference>
<evidence type="ECO:0000313" key="7">
    <source>
        <dbReference type="EMBL" id="KAI1725319.1"/>
    </source>
</evidence>
<dbReference type="GO" id="GO:0005634">
    <property type="term" value="C:nucleus"/>
    <property type="evidence" value="ECO:0007669"/>
    <property type="project" value="TreeGrafter"/>
</dbReference>
<accession>A0AAD4NA65</accession>
<evidence type="ECO:0000256" key="3">
    <source>
        <dbReference type="ARBA" id="ARBA00022737"/>
    </source>
</evidence>
<dbReference type="FunFam" id="1.25.10.10:FF:000017">
    <property type="entry name" value="26S proteasome non-ATPase regulatory subunit 1"/>
    <property type="match status" value="1"/>
</dbReference>
<keyword evidence="8" id="KW-1185">Reference proteome</keyword>
<dbReference type="InterPro" id="IPR011989">
    <property type="entry name" value="ARM-like"/>
</dbReference>
<keyword evidence="4 5" id="KW-0647">Proteasome</keyword>
<dbReference type="EMBL" id="JAKKPZ010000002">
    <property type="protein sequence ID" value="KAI1725319.1"/>
    <property type="molecule type" value="Genomic_DNA"/>
</dbReference>
<evidence type="ECO:0000256" key="5">
    <source>
        <dbReference type="PIRNR" id="PIRNR015947"/>
    </source>
</evidence>
<evidence type="ECO:0000313" key="8">
    <source>
        <dbReference type="Proteomes" id="UP001201812"/>
    </source>
</evidence>
<evidence type="ECO:0000256" key="1">
    <source>
        <dbReference type="ARBA" id="ARBA00006308"/>
    </source>
</evidence>
<dbReference type="PANTHER" id="PTHR10943">
    <property type="entry name" value="26S PROTEASOME NON-ATPASE REGULATORY SUBUNIT"/>
    <property type="match status" value="1"/>
</dbReference>
<evidence type="ECO:0000259" key="6">
    <source>
        <dbReference type="Pfam" id="PF21505"/>
    </source>
</evidence>
<evidence type="ECO:0000256" key="4">
    <source>
        <dbReference type="ARBA" id="ARBA00022942"/>
    </source>
</evidence>
<dbReference type="GO" id="GO:0042176">
    <property type="term" value="P:regulation of protein catabolic process"/>
    <property type="evidence" value="ECO:0007669"/>
    <property type="project" value="UniProtKB-UniRule"/>
</dbReference>